<dbReference type="STRING" id="1789683.A0A1X7RAC1"/>
<comment type="similarity">
    <text evidence="2">Belongs to the BMT family.</text>
</comment>
<dbReference type="EMBL" id="FXLY01000012">
    <property type="protein sequence ID" value="SMN22617.1"/>
    <property type="molecule type" value="Genomic_DNA"/>
</dbReference>
<proteinExistence type="inferred from homology"/>
<accession>A0A1X7RAC1</accession>
<evidence type="ECO:0000313" key="7">
    <source>
        <dbReference type="Proteomes" id="UP000196158"/>
    </source>
</evidence>
<keyword evidence="4" id="KW-0735">Signal-anchor</keyword>
<evidence type="ECO:0000256" key="4">
    <source>
        <dbReference type="ARBA" id="ARBA00022968"/>
    </source>
</evidence>
<keyword evidence="7" id="KW-1185">Reference proteome</keyword>
<evidence type="ECO:0000256" key="1">
    <source>
        <dbReference type="ARBA" id="ARBA00004606"/>
    </source>
</evidence>
<keyword evidence="4" id="KW-0812">Transmembrane</keyword>
<dbReference type="Proteomes" id="UP000196158">
    <property type="component" value="Unassembled WGS sequence"/>
</dbReference>
<evidence type="ECO:0000256" key="3">
    <source>
        <dbReference type="ARBA" id="ARBA00022676"/>
    </source>
</evidence>
<protein>
    <submittedName>
        <fullName evidence="6">Uncharacterized protein</fullName>
    </submittedName>
</protein>
<dbReference type="InterPro" id="IPR021988">
    <property type="entry name" value="BMT1"/>
</dbReference>
<sequence>MNLKLWTLFFSKKSRVTILLLCLVTLIFTSVIWMRAADENHFLVTSYYPFLPNGNCVQRKEDLLHASIKNLGPAGKRDKGPLDLRISSQNFTSTNFTGFVSNLSIEKLKAKKDLQREKLKHSNIGGNIANSYDQQVSCQDLSYTAPLEHLQNTKILEDDLLSVRRHLIRKSNKLSSDVQDKSRDEARKEEDIVEEDWFRFGGSAVWLETEQCYLVFTRIVYSRKKRKNHPHVSLIRAQAFDKNWKEIVSKSIPYLDTIQPKNLASELTKVDKELNFESCELYGVNSPDYDRCIVQQARNKLKMENAKENILSRYFITYPTVLEIPFTPGADYRGPEDPHVILRTTDNSEEPVIVFNMDEPGMGGRKIYSFMPHRRVDPLLQFSLSEHHLKSVEKNWTPFFHPYSPAQSTLSRGFIYFIYAFSPLEILKCSLNDGTCAVVFDGETVELDSSASFKGMRGGTQFIPLPSSLPAVKGKNIWIGFPKLHITDCGCAHRFYRPMLDVLIESNGVYHQELIVPSLDFGIEVLSWDLVSTDCGTDTNILSPNSVAYWDVVGQDDVTKKFEDYMVLSVSEADTLTRIITVRGILNYILGIYRDKEMEDTFSVSSNSRDIIKKTLTCVVHDAKEQCKIYGQFHKGLEKKE</sequence>
<dbReference type="OrthoDB" id="3631276at2759"/>
<keyword evidence="5" id="KW-0961">Cell wall biogenesis/degradation</keyword>
<gene>
    <name evidence="6" type="ORF">KASA_0G02343G</name>
</gene>
<dbReference type="Pfam" id="PF12141">
    <property type="entry name" value="BMT"/>
    <property type="match status" value="2"/>
</dbReference>
<evidence type="ECO:0000313" key="6">
    <source>
        <dbReference type="EMBL" id="SMN22617.1"/>
    </source>
</evidence>
<dbReference type="GO" id="GO:0071555">
    <property type="term" value="P:cell wall organization"/>
    <property type="evidence" value="ECO:0007669"/>
    <property type="project" value="UniProtKB-KW"/>
</dbReference>
<dbReference type="AlphaFoldDB" id="A0A1X7RAC1"/>
<keyword evidence="3" id="KW-0808">Transferase</keyword>
<name>A0A1X7RAC1_9SACH</name>
<reference evidence="6 7" key="1">
    <citation type="submission" date="2017-04" db="EMBL/GenBank/DDBJ databases">
        <authorList>
            <person name="Afonso C.L."/>
            <person name="Miller P.J."/>
            <person name="Scott M.A."/>
            <person name="Spackman E."/>
            <person name="Goraichik I."/>
            <person name="Dimitrov K.M."/>
            <person name="Suarez D.L."/>
            <person name="Swayne D.E."/>
        </authorList>
    </citation>
    <scope>NUCLEOTIDE SEQUENCE [LARGE SCALE GENOMIC DNA]</scope>
</reference>
<dbReference type="GO" id="GO:0000030">
    <property type="term" value="F:mannosyltransferase activity"/>
    <property type="evidence" value="ECO:0007669"/>
    <property type="project" value="InterPro"/>
</dbReference>
<organism evidence="6 7">
    <name type="scientific">Maudiozyma saulgeensis</name>
    <dbReference type="NCBI Taxonomy" id="1789683"/>
    <lineage>
        <taxon>Eukaryota</taxon>
        <taxon>Fungi</taxon>
        <taxon>Dikarya</taxon>
        <taxon>Ascomycota</taxon>
        <taxon>Saccharomycotina</taxon>
        <taxon>Saccharomycetes</taxon>
        <taxon>Saccharomycetales</taxon>
        <taxon>Saccharomycetaceae</taxon>
        <taxon>Maudiozyma</taxon>
    </lineage>
</organism>
<dbReference type="GO" id="GO:0016020">
    <property type="term" value="C:membrane"/>
    <property type="evidence" value="ECO:0007669"/>
    <property type="project" value="UniProtKB-SubCell"/>
</dbReference>
<keyword evidence="3" id="KW-0328">Glycosyltransferase</keyword>
<comment type="subcellular location">
    <subcellularLocation>
        <location evidence="1">Membrane</location>
        <topology evidence="1">Single-pass type II membrane protein</topology>
    </subcellularLocation>
</comment>
<evidence type="ECO:0000256" key="2">
    <source>
        <dbReference type="ARBA" id="ARBA00009486"/>
    </source>
</evidence>
<evidence type="ECO:0000256" key="5">
    <source>
        <dbReference type="ARBA" id="ARBA00023316"/>
    </source>
</evidence>